<dbReference type="PANTHER" id="PTHR43401">
    <property type="entry name" value="L-THREONINE 3-DEHYDROGENASE"/>
    <property type="match status" value="1"/>
</dbReference>
<dbReference type="Gene3D" id="3.40.50.720">
    <property type="entry name" value="NAD(P)-binding Rossmann-like Domain"/>
    <property type="match status" value="1"/>
</dbReference>
<dbReference type="InterPro" id="IPR036291">
    <property type="entry name" value="NAD(P)-bd_dom_sf"/>
</dbReference>
<evidence type="ECO:0000256" key="3">
    <source>
        <dbReference type="ARBA" id="ARBA00022833"/>
    </source>
</evidence>
<organism evidence="8 9">
    <name type="scientific">Leucobacter chromiisoli</name>
    <dbReference type="NCBI Taxonomy" id="2796471"/>
    <lineage>
        <taxon>Bacteria</taxon>
        <taxon>Bacillati</taxon>
        <taxon>Actinomycetota</taxon>
        <taxon>Actinomycetes</taxon>
        <taxon>Micrococcales</taxon>
        <taxon>Microbacteriaceae</taxon>
        <taxon>Leucobacter</taxon>
    </lineage>
</organism>
<gene>
    <name evidence="8" type="ORF">JD276_07050</name>
</gene>
<comment type="similarity">
    <text evidence="5">Belongs to the zinc-containing alcohol dehydrogenase family.</text>
</comment>
<protein>
    <submittedName>
        <fullName evidence="8">Alcohol dehydrogenase catalytic domain-containing protein</fullName>
    </submittedName>
</protein>
<name>A0A934UTU3_9MICO</name>
<evidence type="ECO:0000256" key="4">
    <source>
        <dbReference type="ARBA" id="ARBA00023002"/>
    </source>
</evidence>
<proteinExistence type="inferred from homology"/>
<dbReference type="Gene3D" id="3.90.180.10">
    <property type="entry name" value="Medium-chain alcohol dehydrogenases, catalytic domain"/>
    <property type="match status" value="1"/>
</dbReference>
<keyword evidence="9" id="KW-1185">Reference proteome</keyword>
<dbReference type="Pfam" id="PF08240">
    <property type="entry name" value="ADH_N"/>
    <property type="match status" value="1"/>
</dbReference>
<evidence type="ECO:0000313" key="8">
    <source>
        <dbReference type="EMBL" id="MBK0418789.1"/>
    </source>
</evidence>
<comment type="caution">
    <text evidence="8">The sequence shown here is derived from an EMBL/GenBank/DDBJ whole genome shotgun (WGS) entry which is preliminary data.</text>
</comment>
<keyword evidence="3 5" id="KW-0862">Zinc</keyword>
<accession>A0A934UTU3</accession>
<evidence type="ECO:0000313" key="9">
    <source>
        <dbReference type="Proteomes" id="UP000608530"/>
    </source>
</evidence>
<dbReference type="SUPFAM" id="SSF50129">
    <property type="entry name" value="GroES-like"/>
    <property type="match status" value="1"/>
</dbReference>
<dbReference type="PROSITE" id="PS00059">
    <property type="entry name" value="ADH_ZINC"/>
    <property type="match status" value="1"/>
</dbReference>
<evidence type="ECO:0000256" key="5">
    <source>
        <dbReference type="RuleBase" id="RU361277"/>
    </source>
</evidence>
<sequence>MLTMNAARYHGRRDIRIERVPVPEPAQGQVRLRVAYNGICGSDLHEYYDGPIFMPAQAHPLTGHHLPAILGHEFSGVVDKIGPGCPDGTPDVGRLVAVNPVLSCGECDHCRSHEENRCRDVAILGNAGGHGGLAEYVIITADQLIPVPDGVSAEEAAVAEPLAVAVHGVSKLSLAPVSTALVIGGGPVGLGSAMALRSAGAETIHVAELSERRRELVESLGFDLHADGAGQEYDVVVDCAGAPATLAMALGSLRAGGQILVVAMAASDIPLSITGLNVKEATLQGTHLYSTADFRVVLERFAAGEYSVDGWVETVPLRDLIDEGYEALRAGDRVKVLIDPHEGEK</sequence>
<dbReference type="InterPro" id="IPR013149">
    <property type="entry name" value="ADH-like_C"/>
</dbReference>
<dbReference type="InterPro" id="IPR011032">
    <property type="entry name" value="GroES-like_sf"/>
</dbReference>
<dbReference type="Proteomes" id="UP000608530">
    <property type="component" value="Unassembled WGS sequence"/>
</dbReference>
<feature type="domain" description="Alcohol dehydrogenase-like N-terminal" evidence="7">
    <location>
        <begin position="27"/>
        <end position="149"/>
    </location>
</feature>
<dbReference type="GO" id="GO:0016491">
    <property type="term" value="F:oxidoreductase activity"/>
    <property type="evidence" value="ECO:0007669"/>
    <property type="project" value="UniProtKB-KW"/>
</dbReference>
<dbReference type="AlphaFoldDB" id="A0A934UTU3"/>
<dbReference type="RefSeq" id="WP_200114939.1">
    <property type="nucleotide sequence ID" value="NZ_JAEHOH010000009.1"/>
</dbReference>
<evidence type="ECO:0000256" key="2">
    <source>
        <dbReference type="ARBA" id="ARBA00022723"/>
    </source>
</evidence>
<evidence type="ECO:0000259" key="6">
    <source>
        <dbReference type="Pfam" id="PF00107"/>
    </source>
</evidence>
<dbReference type="Pfam" id="PF00107">
    <property type="entry name" value="ADH_zinc_N"/>
    <property type="match status" value="1"/>
</dbReference>
<dbReference type="EMBL" id="JAEHOH010000009">
    <property type="protein sequence ID" value="MBK0418789.1"/>
    <property type="molecule type" value="Genomic_DNA"/>
</dbReference>
<dbReference type="PANTHER" id="PTHR43401:SF2">
    <property type="entry name" value="L-THREONINE 3-DEHYDROGENASE"/>
    <property type="match status" value="1"/>
</dbReference>
<dbReference type="InterPro" id="IPR013154">
    <property type="entry name" value="ADH-like_N"/>
</dbReference>
<comment type="cofactor">
    <cofactor evidence="1 5">
        <name>Zn(2+)</name>
        <dbReference type="ChEBI" id="CHEBI:29105"/>
    </cofactor>
</comment>
<evidence type="ECO:0000256" key="1">
    <source>
        <dbReference type="ARBA" id="ARBA00001947"/>
    </source>
</evidence>
<feature type="domain" description="Alcohol dehydrogenase-like C-terminal" evidence="6">
    <location>
        <begin position="187"/>
        <end position="302"/>
    </location>
</feature>
<keyword evidence="4" id="KW-0560">Oxidoreductase</keyword>
<dbReference type="SUPFAM" id="SSF51735">
    <property type="entry name" value="NAD(P)-binding Rossmann-fold domains"/>
    <property type="match status" value="1"/>
</dbReference>
<evidence type="ECO:0000259" key="7">
    <source>
        <dbReference type="Pfam" id="PF08240"/>
    </source>
</evidence>
<dbReference type="GO" id="GO:0008270">
    <property type="term" value="F:zinc ion binding"/>
    <property type="evidence" value="ECO:0007669"/>
    <property type="project" value="InterPro"/>
</dbReference>
<dbReference type="InterPro" id="IPR002328">
    <property type="entry name" value="ADH_Zn_CS"/>
</dbReference>
<reference evidence="8" key="1">
    <citation type="submission" date="2020-12" db="EMBL/GenBank/DDBJ databases">
        <title>Leucobacter sp. CAS1, isolated from Chromium sludge.</title>
        <authorList>
            <person name="Xu Z."/>
        </authorList>
    </citation>
    <scope>NUCLEOTIDE SEQUENCE</scope>
    <source>
        <strain evidence="8">CSA1</strain>
    </source>
</reference>
<keyword evidence="2 5" id="KW-0479">Metal-binding</keyword>
<dbReference type="InterPro" id="IPR050129">
    <property type="entry name" value="Zn_alcohol_dh"/>
</dbReference>